<organism evidence="2 3">
    <name type="scientific">Entomospira nematocerorum</name>
    <dbReference type="NCBI Taxonomy" id="2719987"/>
    <lineage>
        <taxon>Bacteria</taxon>
        <taxon>Pseudomonadati</taxon>
        <taxon>Spirochaetota</taxon>
        <taxon>Spirochaetia</taxon>
        <taxon>Spirochaetales</taxon>
        <taxon>Spirochaetaceae</taxon>
        <taxon>Entomospira</taxon>
    </lineage>
</organism>
<sequence>MAWFKKDQEEIHKGKVAMIYQEYANLRNYIGNAKELEEGFYQRYKDMLRSTLDMDTFLDGEYKHIQDLIQQYQKKKQDAQEAHLRKQQAQSVLNAEIDRLANGYKGYPISPFVAVSDFPELSHLYGAIQQFESMHWYRLLHQLRTKYALLGSNILVELEQEITKIVPQQSSQEPQALLLLNQSIRNQPSMVEQYAMEAMKEVAFFVNDVKNLLESVNFPTESDAYIMIYKMIQDFRLNHIKRAAH</sequence>
<accession>A0A968GI40</accession>
<dbReference type="EMBL" id="JAATLK010000001">
    <property type="protein sequence ID" value="NIZ47541.1"/>
    <property type="molecule type" value="Genomic_DNA"/>
</dbReference>
<protein>
    <submittedName>
        <fullName evidence="2">Uncharacterized protein</fullName>
    </submittedName>
</protein>
<evidence type="ECO:0000256" key="1">
    <source>
        <dbReference type="SAM" id="Coils"/>
    </source>
</evidence>
<keyword evidence="3" id="KW-1185">Reference proteome</keyword>
<evidence type="ECO:0000313" key="2">
    <source>
        <dbReference type="EMBL" id="NIZ47541.1"/>
    </source>
</evidence>
<name>A0A968GI40_9SPIO</name>
<gene>
    <name evidence="2" type="ORF">HCT46_06420</name>
</gene>
<evidence type="ECO:0000313" key="3">
    <source>
        <dbReference type="Proteomes" id="UP000752013"/>
    </source>
</evidence>
<comment type="caution">
    <text evidence="2">The sequence shown here is derived from an EMBL/GenBank/DDBJ whole genome shotgun (WGS) entry which is preliminary data.</text>
</comment>
<keyword evidence="1" id="KW-0175">Coiled coil</keyword>
<dbReference type="Proteomes" id="UP000752013">
    <property type="component" value="Unassembled WGS sequence"/>
</dbReference>
<feature type="coiled-coil region" evidence="1">
    <location>
        <begin position="62"/>
        <end position="89"/>
    </location>
</feature>
<proteinExistence type="predicted"/>
<dbReference type="AlphaFoldDB" id="A0A968GI40"/>
<reference evidence="2" key="1">
    <citation type="submission" date="2020-03" db="EMBL/GenBank/DDBJ databases">
        <title>Spirochaetal bacteria isolated from arthropods constitute a novel genus Entomospira genus novum within the order Spirochaetales.</title>
        <authorList>
            <person name="Grana-Miraglia L."/>
            <person name="Sikutova S."/>
            <person name="Fingerle V."/>
            <person name="Sing A."/>
            <person name="Castillo-Ramirez S."/>
            <person name="Margos G."/>
            <person name="Rudolf I."/>
        </authorList>
    </citation>
    <scope>NUCLEOTIDE SEQUENCE</scope>
    <source>
        <strain evidence="2">BR208</strain>
    </source>
</reference>
<dbReference type="RefSeq" id="WP_167703988.1">
    <property type="nucleotide sequence ID" value="NZ_CP118168.1"/>
</dbReference>